<dbReference type="GO" id="GO:0005737">
    <property type="term" value="C:cytoplasm"/>
    <property type="evidence" value="ECO:0007669"/>
    <property type="project" value="UniProtKB-SubCell"/>
</dbReference>
<dbReference type="PANTHER" id="PTHR46545:SF1">
    <property type="entry name" value="LEUCINE-RICH REPEAT-CONTAINING PROTEIN 51"/>
    <property type="match status" value="1"/>
</dbReference>
<dbReference type="EMBL" id="BDIP01004862">
    <property type="protein sequence ID" value="GIQ89264.1"/>
    <property type="molecule type" value="Genomic_DNA"/>
</dbReference>
<evidence type="ECO:0000313" key="7">
    <source>
        <dbReference type="EMBL" id="GIQ89264.1"/>
    </source>
</evidence>
<comment type="caution">
    <text evidence="7">The sequence shown here is derived from an EMBL/GenBank/DDBJ whole genome shotgun (WGS) entry which is preliminary data.</text>
</comment>
<gene>
    <name evidence="7" type="ORF">KIPB_011691</name>
</gene>
<evidence type="ECO:0000313" key="8">
    <source>
        <dbReference type="Proteomes" id="UP000265618"/>
    </source>
</evidence>
<reference evidence="7 8" key="1">
    <citation type="journal article" date="2018" name="PLoS ONE">
        <title>The draft genome of Kipferlia bialata reveals reductive genome evolution in fornicate parasites.</title>
        <authorList>
            <person name="Tanifuji G."/>
            <person name="Takabayashi S."/>
            <person name="Kume K."/>
            <person name="Takagi M."/>
            <person name="Nakayama T."/>
            <person name="Kamikawa R."/>
            <person name="Inagaki Y."/>
            <person name="Hashimoto T."/>
        </authorList>
    </citation>
    <scope>NUCLEOTIDE SEQUENCE [LARGE SCALE GENOMIC DNA]</scope>
    <source>
        <strain evidence="7">NY0173</strain>
    </source>
</reference>
<keyword evidence="3" id="KW-0963">Cytoplasm</keyword>
<protein>
    <recommendedName>
        <fullName evidence="2">Leucine-rich repeat-containing protein 51</fullName>
    </recommendedName>
</protein>
<evidence type="ECO:0000256" key="3">
    <source>
        <dbReference type="ARBA" id="ARBA00022490"/>
    </source>
</evidence>
<evidence type="ECO:0000256" key="6">
    <source>
        <dbReference type="SAM" id="MobiDB-lite"/>
    </source>
</evidence>
<feature type="compositionally biased region" description="Polar residues" evidence="6">
    <location>
        <begin position="17"/>
        <end position="26"/>
    </location>
</feature>
<dbReference type="Pfam" id="PF14580">
    <property type="entry name" value="LRR_9"/>
    <property type="match status" value="1"/>
</dbReference>
<evidence type="ECO:0000256" key="5">
    <source>
        <dbReference type="ARBA" id="ARBA00022737"/>
    </source>
</evidence>
<dbReference type="AlphaFoldDB" id="A0A9K3GMG3"/>
<evidence type="ECO:0000256" key="2">
    <source>
        <dbReference type="ARBA" id="ARBA00014223"/>
    </source>
</evidence>
<dbReference type="InterPro" id="IPR032675">
    <property type="entry name" value="LRR_dom_sf"/>
</dbReference>
<dbReference type="InterPro" id="IPR001611">
    <property type="entry name" value="Leu-rich_rpt"/>
</dbReference>
<dbReference type="OrthoDB" id="433501at2759"/>
<dbReference type="Gene3D" id="3.80.10.10">
    <property type="entry name" value="Ribonuclease Inhibitor"/>
    <property type="match status" value="1"/>
</dbReference>
<accession>A0A9K3GMG3</accession>
<organism evidence="7 8">
    <name type="scientific">Kipferlia bialata</name>
    <dbReference type="NCBI Taxonomy" id="797122"/>
    <lineage>
        <taxon>Eukaryota</taxon>
        <taxon>Metamonada</taxon>
        <taxon>Carpediemonas-like organisms</taxon>
        <taxon>Kipferlia</taxon>
    </lineage>
</organism>
<sequence length="191" mass="21525">MSRAIVDFSNIEVTNPTILINEPSNEPNRKPPESVGSPGDSKVPKQPPTGLKLVNNGLTTTEGLTALAESALYDPEKLYFLDLSMNDLTGLSDEFKDFKQLRTLYIHSNNIASVKEFAVLKDLPNLRQLACHGNPLETETNYRYWLMLNIPQLRTINFTAVTPRERRDAEDALHRKAVTLKPYQPVVISKF</sequence>
<feature type="region of interest" description="Disordered" evidence="6">
    <location>
        <begin position="17"/>
        <end position="55"/>
    </location>
</feature>
<keyword evidence="5" id="KW-0677">Repeat</keyword>
<comment type="subcellular location">
    <subcellularLocation>
        <location evidence="1">Cytoplasm</location>
    </subcellularLocation>
</comment>
<evidence type="ECO:0000256" key="1">
    <source>
        <dbReference type="ARBA" id="ARBA00004496"/>
    </source>
</evidence>
<evidence type="ECO:0000256" key="4">
    <source>
        <dbReference type="ARBA" id="ARBA00022614"/>
    </source>
</evidence>
<dbReference type="Proteomes" id="UP000265618">
    <property type="component" value="Unassembled WGS sequence"/>
</dbReference>
<keyword evidence="8" id="KW-1185">Reference proteome</keyword>
<dbReference type="SUPFAM" id="SSF52075">
    <property type="entry name" value="Outer arm dynein light chain 1"/>
    <property type="match status" value="1"/>
</dbReference>
<dbReference type="PROSITE" id="PS51450">
    <property type="entry name" value="LRR"/>
    <property type="match status" value="1"/>
</dbReference>
<proteinExistence type="predicted"/>
<name>A0A9K3GMG3_9EUKA</name>
<dbReference type="PANTHER" id="PTHR46545">
    <property type="entry name" value="LEUCINE-RICH REPEAT-CONTAINING PROTEIN 51"/>
    <property type="match status" value="1"/>
</dbReference>
<keyword evidence="4" id="KW-0433">Leucine-rich repeat</keyword>